<feature type="region of interest" description="Disordered" evidence="9">
    <location>
        <begin position="746"/>
        <end position="769"/>
    </location>
</feature>
<evidence type="ECO:0000256" key="1">
    <source>
        <dbReference type="ARBA" id="ARBA00007310"/>
    </source>
</evidence>
<feature type="compositionally biased region" description="Basic and acidic residues" evidence="9">
    <location>
        <begin position="418"/>
        <end position="430"/>
    </location>
</feature>
<dbReference type="SUPFAM" id="SSF52540">
    <property type="entry name" value="P-loop containing nucleoside triphosphate hydrolases"/>
    <property type="match status" value="1"/>
</dbReference>
<dbReference type="InterPro" id="IPR027640">
    <property type="entry name" value="Kinesin-like_fam"/>
</dbReference>
<accession>A0A453RQ93</accession>
<dbReference type="Proteomes" id="UP000015105">
    <property type="component" value="Chromosome 7D"/>
</dbReference>
<evidence type="ECO:0000256" key="6">
    <source>
        <dbReference type="ARBA" id="ARBA00023175"/>
    </source>
</evidence>
<dbReference type="PANTHER" id="PTHR47968">
    <property type="entry name" value="CENTROMERE PROTEIN E"/>
    <property type="match status" value="1"/>
</dbReference>
<dbReference type="GO" id="GO:0003777">
    <property type="term" value="F:microtubule motor activity"/>
    <property type="evidence" value="ECO:0007669"/>
    <property type="project" value="InterPro"/>
</dbReference>
<dbReference type="GO" id="GO:0005524">
    <property type="term" value="F:ATP binding"/>
    <property type="evidence" value="ECO:0007669"/>
    <property type="project" value="UniProtKB-UniRule"/>
</dbReference>
<dbReference type="Pfam" id="PF11995">
    <property type="entry name" value="DUF3490"/>
    <property type="match status" value="1"/>
</dbReference>
<dbReference type="InterPro" id="IPR021881">
    <property type="entry name" value="NACK_C"/>
</dbReference>
<protein>
    <recommendedName>
        <fullName evidence="10">Kinesin motor domain-containing protein</fullName>
    </recommendedName>
</protein>
<comment type="similarity">
    <text evidence="1">Belongs to the TRAFAC class myosin-kinesin ATPase superfamily. Kinesin family. KIN-7 subfamily.</text>
</comment>
<dbReference type="AlphaFoldDB" id="A0A453RQ93"/>
<organism evidence="11 12">
    <name type="scientific">Aegilops tauschii subsp. strangulata</name>
    <name type="common">Goatgrass</name>
    <dbReference type="NCBI Taxonomy" id="200361"/>
    <lineage>
        <taxon>Eukaryota</taxon>
        <taxon>Viridiplantae</taxon>
        <taxon>Streptophyta</taxon>
        <taxon>Embryophyta</taxon>
        <taxon>Tracheophyta</taxon>
        <taxon>Spermatophyta</taxon>
        <taxon>Magnoliopsida</taxon>
        <taxon>Liliopsida</taxon>
        <taxon>Poales</taxon>
        <taxon>Poaceae</taxon>
        <taxon>BOP clade</taxon>
        <taxon>Pooideae</taxon>
        <taxon>Triticodae</taxon>
        <taxon>Triticeae</taxon>
        <taxon>Triticinae</taxon>
        <taxon>Aegilops</taxon>
    </lineage>
</organism>
<name>A0A453RQ93_AEGTS</name>
<feature type="domain" description="Kinesin motor" evidence="10">
    <location>
        <begin position="11"/>
        <end position="331"/>
    </location>
</feature>
<dbReference type="FunFam" id="3.40.850.10:FF:000016">
    <property type="entry name" value="Kinesin-like protein"/>
    <property type="match status" value="1"/>
</dbReference>
<dbReference type="CDD" id="cd01374">
    <property type="entry name" value="KISc_CENP_E"/>
    <property type="match status" value="1"/>
</dbReference>
<dbReference type="EnsemblPlants" id="AET7Gv20662200.5">
    <property type="protein sequence ID" value="AET7Gv20662200.5"/>
    <property type="gene ID" value="AET7Gv20662200"/>
</dbReference>
<keyword evidence="3 7" id="KW-0547">Nucleotide-binding</keyword>
<dbReference type="GO" id="GO:0007018">
    <property type="term" value="P:microtubule-based movement"/>
    <property type="evidence" value="ECO:0007669"/>
    <property type="project" value="InterPro"/>
</dbReference>
<evidence type="ECO:0000256" key="5">
    <source>
        <dbReference type="ARBA" id="ARBA00023054"/>
    </source>
</evidence>
<evidence type="ECO:0000256" key="4">
    <source>
        <dbReference type="ARBA" id="ARBA00022840"/>
    </source>
</evidence>
<reference evidence="12" key="1">
    <citation type="journal article" date="2014" name="Science">
        <title>Ancient hybridizations among the ancestral genomes of bread wheat.</title>
        <authorList>
            <consortium name="International Wheat Genome Sequencing Consortium,"/>
            <person name="Marcussen T."/>
            <person name="Sandve S.R."/>
            <person name="Heier L."/>
            <person name="Spannagl M."/>
            <person name="Pfeifer M."/>
            <person name="Jakobsen K.S."/>
            <person name="Wulff B.B."/>
            <person name="Steuernagel B."/>
            <person name="Mayer K.F."/>
            <person name="Olsen O.A."/>
        </authorList>
    </citation>
    <scope>NUCLEOTIDE SEQUENCE [LARGE SCALE GENOMIC DNA]</scope>
    <source>
        <strain evidence="12">cv. AL8/78</strain>
    </source>
</reference>
<feature type="binding site" evidence="7">
    <location>
        <begin position="95"/>
        <end position="102"/>
    </location>
    <ligand>
        <name>ATP</name>
        <dbReference type="ChEBI" id="CHEBI:30616"/>
    </ligand>
</feature>
<dbReference type="Gramene" id="AET7Gv20662200.5">
    <property type="protein sequence ID" value="AET7Gv20662200.5"/>
    <property type="gene ID" value="AET7Gv20662200"/>
</dbReference>
<reference evidence="11" key="3">
    <citation type="journal article" date="2017" name="Nature">
        <title>Genome sequence of the progenitor of the wheat D genome Aegilops tauschii.</title>
        <authorList>
            <person name="Luo M.C."/>
            <person name="Gu Y.Q."/>
            <person name="Puiu D."/>
            <person name="Wang H."/>
            <person name="Twardziok S.O."/>
            <person name="Deal K.R."/>
            <person name="Huo N."/>
            <person name="Zhu T."/>
            <person name="Wang L."/>
            <person name="Wang Y."/>
            <person name="McGuire P.E."/>
            <person name="Liu S."/>
            <person name="Long H."/>
            <person name="Ramasamy R.K."/>
            <person name="Rodriguez J.C."/>
            <person name="Van S.L."/>
            <person name="Yuan L."/>
            <person name="Wang Z."/>
            <person name="Xia Z."/>
            <person name="Xiao L."/>
            <person name="Anderson O.D."/>
            <person name="Ouyang S."/>
            <person name="Liang Y."/>
            <person name="Zimin A.V."/>
            <person name="Pertea G."/>
            <person name="Qi P."/>
            <person name="Bennetzen J.L."/>
            <person name="Dai X."/>
            <person name="Dawson M.W."/>
            <person name="Muller H.G."/>
            <person name="Kugler K."/>
            <person name="Rivarola-Duarte L."/>
            <person name="Spannagl M."/>
            <person name="Mayer K.F.X."/>
            <person name="Lu F.H."/>
            <person name="Bevan M.W."/>
            <person name="Leroy P."/>
            <person name="Li P."/>
            <person name="You F.M."/>
            <person name="Sun Q."/>
            <person name="Liu Z."/>
            <person name="Lyons E."/>
            <person name="Wicker T."/>
            <person name="Salzberg S.L."/>
            <person name="Devos K.M."/>
            <person name="Dvorak J."/>
        </authorList>
    </citation>
    <scope>NUCLEOTIDE SEQUENCE [LARGE SCALE GENOMIC DNA]</scope>
    <source>
        <strain evidence="11">cv. AL8/78</strain>
    </source>
</reference>
<evidence type="ECO:0000256" key="8">
    <source>
        <dbReference type="SAM" id="Coils"/>
    </source>
</evidence>
<feature type="region of interest" description="Disordered" evidence="9">
    <location>
        <begin position="418"/>
        <end position="449"/>
    </location>
</feature>
<dbReference type="PRINTS" id="PR00380">
    <property type="entry name" value="KINESINHEAVY"/>
</dbReference>
<keyword evidence="4 7" id="KW-0067">ATP-binding</keyword>
<evidence type="ECO:0000259" key="10">
    <source>
        <dbReference type="PROSITE" id="PS50067"/>
    </source>
</evidence>
<proteinExistence type="inferred from homology"/>
<evidence type="ECO:0000256" key="3">
    <source>
        <dbReference type="ARBA" id="ARBA00022741"/>
    </source>
</evidence>
<reference evidence="11" key="5">
    <citation type="journal article" date="2021" name="G3 (Bethesda)">
        <title>Aegilops tauschii genome assembly Aet v5.0 features greater sequence contiguity and improved annotation.</title>
        <authorList>
            <person name="Wang L."/>
            <person name="Zhu T."/>
            <person name="Rodriguez J.C."/>
            <person name="Deal K.R."/>
            <person name="Dubcovsky J."/>
            <person name="McGuire P.E."/>
            <person name="Lux T."/>
            <person name="Spannagl M."/>
            <person name="Mayer K.F.X."/>
            <person name="Baldrich P."/>
            <person name="Meyers B.C."/>
            <person name="Huo N."/>
            <person name="Gu Y.Q."/>
            <person name="Zhou H."/>
            <person name="Devos K.M."/>
            <person name="Bennetzen J.L."/>
            <person name="Unver T."/>
            <person name="Budak H."/>
            <person name="Gulick P.J."/>
            <person name="Galiba G."/>
            <person name="Kalapos B."/>
            <person name="Nelson D.R."/>
            <person name="Li P."/>
            <person name="You F.M."/>
            <person name="Luo M.C."/>
            <person name="Dvorak J."/>
        </authorList>
    </citation>
    <scope>NUCLEOTIDE SEQUENCE [LARGE SCALE GENOMIC DNA]</scope>
    <source>
        <strain evidence="11">cv. AL8/78</strain>
    </source>
</reference>
<dbReference type="Gramene" id="AET7Gv20662200.13">
    <property type="protein sequence ID" value="AET7Gv20662200.13"/>
    <property type="gene ID" value="AET7Gv20662200"/>
</dbReference>
<reference evidence="12" key="2">
    <citation type="journal article" date="2017" name="Nat. Plants">
        <title>The Aegilops tauschii genome reveals multiple impacts of transposons.</title>
        <authorList>
            <person name="Zhao G."/>
            <person name="Zou C."/>
            <person name="Li K."/>
            <person name="Wang K."/>
            <person name="Li T."/>
            <person name="Gao L."/>
            <person name="Zhang X."/>
            <person name="Wang H."/>
            <person name="Yang Z."/>
            <person name="Liu X."/>
            <person name="Jiang W."/>
            <person name="Mao L."/>
            <person name="Kong X."/>
            <person name="Jiao Y."/>
            <person name="Jia J."/>
        </authorList>
    </citation>
    <scope>NUCLEOTIDE SEQUENCE [LARGE SCALE GENOMIC DNA]</scope>
    <source>
        <strain evidence="12">cv. AL8/78</strain>
    </source>
</reference>
<keyword evidence="6 7" id="KW-0505">Motor protein</keyword>
<dbReference type="GO" id="GO:0008017">
    <property type="term" value="F:microtubule binding"/>
    <property type="evidence" value="ECO:0007669"/>
    <property type="project" value="InterPro"/>
</dbReference>
<evidence type="ECO:0000256" key="7">
    <source>
        <dbReference type="PROSITE-ProRule" id="PRU00283"/>
    </source>
</evidence>
<dbReference type="EnsemblPlants" id="AET7Gv20662200.13">
    <property type="protein sequence ID" value="AET7Gv20662200.13"/>
    <property type="gene ID" value="AET7Gv20662200"/>
</dbReference>
<dbReference type="InterPro" id="IPR001752">
    <property type="entry name" value="Kinesin_motor_dom"/>
</dbReference>
<keyword evidence="5 8" id="KW-0175">Coiled coil</keyword>
<dbReference type="InterPro" id="IPR036961">
    <property type="entry name" value="Kinesin_motor_dom_sf"/>
</dbReference>
<sequence>MGEKVEAKEERIMVSVRMRPLNGRESGDSSDWECISPTTVMFRSTVPDRAMFPTAYTYDRVFGPNCSTRQVYEEGAKEVALSVVNGINSSIFAYGQTSSGKTYTMTGITEYSVMDIYDYIEKHPEREFMLKFSAIEIYNEAVRDLLSHDTTPLRLLDDPEKGTTVEKLTEETLRDKDHLRDLLGMCEAQRQIGETALNEASSRSHQILRLTIESSVKQYLGKGKSSTLVSCVNFVDLAGSERASQTASAGMRLKEGSHINRSLLTLGKVVRQLSKGRNGHIPYRDSKLTRILQSSLGGNARTAIVCTMSPAHTHIEQSRNTLLFATCAKEVVTNAQVNVVMSDKALLKHLQRELARLENELKLPESASCTSHVEALREKDAQIKKLEKQLRELIEEKDTVQSQLNCLLKSDADDHANDRAAKRWDVRSRSSESLARNASEEALSVSDTYGGSYQDQGHAVFDESYVFSADHDDLSIPNQTIDLPQQTRVRKPISPWHPPSNYSSDGTESYNMKEVAFRSASEVSEEHCREVQCIEVHEHRRSTSEEFNVLLHEGTKLHIPEVEDISRDAFPQPDEVPEAVSITEKMEDRIKIYPSKEERQAEIIANAVEGPIEVHQCESDDFADNFVKLYPCDSNISLDVGKPYPHECLTVKRCITSSKDSALARSQSCRASFMIIPNSWFDDPENTGQTPPGEIFRYPPRRPDKVRRSLYQGNDDCQNNNTSVDLSADSGEVVCDEVVKDTSTSDEVVKDMSTSDEVVKDMSTSDEVVKDMSTGGEVAKEWSANEAEQEVCAGDISCVTDLEQKTAKHHEDQPEEHQAEQQIVRDECAAVKTVKDVGIDAVPSSAESPSRWPIDFANRQRQIIELWHDCNVSLVHRTYFFLLFKGDAADSVYMEVEHRRLSFILSSFSTTSAGGKLNTAIASSLKNMKRERDMLYKQMLKKLANGDKEGIYTRWGIDLGSKQRRLQLSRLVWARADMEHVRESASLVARLIDLVEPGQALKEMFGLNFTLAPRTERRSFSLLGA</sequence>
<feature type="coiled-coil region" evidence="8">
    <location>
        <begin position="340"/>
        <end position="410"/>
    </location>
</feature>
<dbReference type="GO" id="GO:0005874">
    <property type="term" value="C:microtubule"/>
    <property type="evidence" value="ECO:0007669"/>
    <property type="project" value="UniProtKB-KW"/>
</dbReference>
<reference evidence="11" key="4">
    <citation type="submission" date="2019-03" db="UniProtKB">
        <authorList>
            <consortium name="EnsemblPlants"/>
        </authorList>
    </citation>
    <scope>IDENTIFICATION</scope>
</reference>
<dbReference type="InterPro" id="IPR027417">
    <property type="entry name" value="P-loop_NTPase"/>
</dbReference>
<dbReference type="Pfam" id="PF00225">
    <property type="entry name" value="Kinesin"/>
    <property type="match status" value="1"/>
</dbReference>
<evidence type="ECO:0000313" key="11">
    <source>
        <dbReference type="EnsemblPlants" id="AET7Gv20662200.5"/>
    </source>
</evidence>
<dbReference type="Gene3D" id="3.40.850.10">
    <property type="entry name" value="Kinesin motor domain"/>
    <property type="match status" value="1"/>
</dbReference>
<dbReference type="PROSITE" id="PS50067">
    <property type="entry name" value="KINESIN_MOTOR_2"/>
    <property type="match status" value="1"/>
</dbReference>
<keyword evidence="12" id="KW-1185">Reference proteome</keyword>
<keyword evidence="2" id="KW-0493">Microtubule</keyword>
<dbReference type="PANTHER" id="PTHR47968:SF40">
    <property type="entry name" value="KINESIN-LIKE PROTEIN KIN-7H"/>
    <property type="match status" value="1"/>
</dbReference>
<dbReference type="SMART" id="SM00129">
    <property type="entry name" value="KISc"/>
    <property type="match status" value="1"/>
</dbReference>
<evidence type="ECO:0000256" key="2">
    <source>
        <dbReference type="ARBA" id="ARBA00022701"/>
    </source>
</evidence>
<evidence type="ECO:0000256" key="9">
    <source>
        <dbReference type="SAM" id="MobiDB-lite"/>
    </source>
</evidence>
<evidence type="ECO:0000313" key="12">
    <source>
        <dbReference type="Proteomes" id="UP000015105"/>
    </source>
</evidence>